<dbReference type="EMBL" id="WNXQ01000003">
    <property type="protein sequence ID" value="MWB77743.1"/>
    <property type="molecule type" value="Genomic_DNA"/>
</dbReference>
<protein>
    <submittedName>
        <fullName evidence="1">Uncharacterized protein</fullName>
    </submittedName>
</protein>
<organism evidence="1 2">
    <name type="scientific">Pseudooceanicola pacificus</name>
    <dbReference type="NCBI Taxonomy" id="2676438"/>
    <lineage>
        <taxon>Bacteria</taxon>
        <taxon>Pseudomonadati</taxon>
        <taxon>Pseudomonadota</taxon>
        <taxon>Alphaproteobacteria</taxon>
        <taxon>Rhodobacterales</taxon>
        <taxon>Paracoccaceae</taxon>
        <taxon>Pseudooceanicola</taxon>
    </lineage>
</organism>
<name>A0A844WA15_9RHOB</name>
<dbReference type="AlphaFoldDB" id="A0A844WA15"/>
<evidence type="ECO:0000313" key="1">
    <source>
        <dbReference type="EMBL" id="MWB77743.1"/>
    </source>
</evidence>
<reference evidence="1 2" key="1">
    <citation type="submission" date="2019-11" db="EMBL/GenBank/DDBJ databases">
        <title>Pseudooceanicola pacifica sp. nov., isolated from deep-sea sediment of the Pacific Ocean.</title>
        <authorList>
            <person name="Lyu L."/>
        </authorList>
    </citation>
    <scope>NUCLEOTIDE SEQUENCE [LARGE SCALE GENOMIC DNA]</scope>
    <source>
        <strain evidence="1 2">216_PA32_1</strain>
    </source>
</reference>
<comment type="caution">
    <text evidence="1">The sequence shown here is derived from an EMBL/GenBank/DDBJ whole genome shotgun (WGS) entry which is preliminary data.</text>
</comment>
<gene>
    <name evidence="1" type="ORF">GLS40_06875</name>
</gene>
<sequence>MPGPGHNLGPSMDDGRAWRVHAWSKARAARPEARLPVEIVRMRKRRAAELGLDYRTYASVRSYSGRDISGLLFSSNALGLFATHQRLPDAVADRLRALHQCRRIALLHPPLDPVALADRLESLDRLYRAPRLLGSWPAMRDAMARVQDGLPAAALVLIGAAPLERDWAGAGRLGGYLDAARYFGAHPGLLSGA</sequence>
<proteinExistence type="predicted"/>
<evidence type="ECO:0000313" key="2">
    <source>
        <dbReference type="Proteomes" id="UP000443843"/>
    </source>
</evidence>
<dbReference type="Proteomes" id="UP000443843">
    <property type="component" value="Unassembled WGS sequence"/>
</dbReference>
<keyword evidence="2" id="KW-1185">Reference proteome</keyword>
<accession>A0A844WA15</accession>